<feature type="domain" description="Ice-binding protein C-terminal" evidence="2">
    <location>
        <begin position="182"/>
        <end position="203"/>
    </location>
</feature>
<dbReference type="AlphaFoldDB" id="A0A1H7GQJ4"/>
<reference evidence="4" key="1">
    <citation type="submission" date="2016-10" db="EMBL/GenBank/DDBJ databases">
        <authorList>
            <person name="Varghese N."/>
            <person name="Submissions S."/>
        </authorList>
    </citation>
    <scope>NUCLEOTIDE SEQUENCE [LARGE SCALE GENOMIC DNA]</scope>
    <source>
        <strain evidence="4">CGMCC 1.9127</strain>
    </source>
</reference>
<organism evidence="3 4">
    <name type="scientific">Colwellia chukchiensis</name>
    <dbReference type="NCBI Taxonomy" id="641665"/>
    <lineage>
        <taxon>Bacteria</taxon>
        <taxon>Pseudomonadati</taxon>
        <taxon>Pseudomonadota</taxon>
        <taxon>Gammaproteobacteria</taxon>
        <taxon>Alteromonadales</taxon>
        <taxon>Colwelliaceae</taxon>
        <taxon>Colwellia</taxon>
    </lineage>
</organism>
<gene>
    <name evidence="3" type="ORF">SAMN05216262_101277</name>
</gene>
<accession>A0A1H7GQJ4</accession>
<dbReference type="NCBIfam" id="TIGR02595">
    <property type="entry name" value="PEP_CTERM"/>
    <property type="match status" value="1"/>
</dbReference>
<proteinExistence type="predicted"/>
<evidence type="ECO:0000313" key="3">
    <source>
        <dbReference type="EMBL" id="SEK40436.1"/>
    </source>
</evidence>
<feature type="signal peptide" evidence="1">
    <location>
        <begin position="1"/>
        <end position="23"/>
    </location>
</feature>
<evidence type="ECO:0000313" key="4">
    <source>
        <dbReference type="Proteomes" id="UP000199297"/>
    </source>
</evidence>
<dbReference type="STRING" id="641665.GCA_002104455_00427"/>
<keyword evidence="1" id="KW-0732">Signal</keyword>
<dbReference type="Proteomes" id="UP000199297">
    <property type="component" value="Unassembled WGS sequence"/>
</dbReference>
<keyword evidence="4" id="KW-1185">Reference proteome</keyword>
<evidence type="ECO:0000259" key="2">
    <source>
        <dbReference type="Pfam" id="PF07589"/>
    </source>
</evidence>
<protein>
    <submittedName>
        <fullName evidence="3">PEP-CTERM protein-sorting domain-containing protein</fullName>
    </submittedName>
</protein>
<feature type="chain" id="PRO_5011697357" evidence="1">
    <location>
        <begin position="24"/>
        <end position="206"/>
    </location>
</feature>
<sequence length="206" mass="22254">MKNTLVKVLMLVGVLLYTTIANATLITLDDLQGSSFRYQNLPVYTEAGFQVSVSCTNCINVISTTNASANFTNMTGAIGWGANGRFLETWNSSAIFTLSAISGENFNFLGFDMGWYNNNNQNASWEVISLDSANNPLIKQNVLGKGSVNFAMLGVSAVQFRNLSGFSSFDNLRVASSLQSTSVPEPATLTIFGLALFGFAARRLIK</sequence>
<dbReference type="RefSeq" id="WP_085282763.1">
    <property type="nucleotide sequence ID" value="NZ_FOBI01000001.1"/>
</dbReference>
<dbReference type="EMBL" id="FOBI01000001">
    <property type="protein sequence ID" value="SEK40436.1"/>
    <property type="molecule type" value="Genomic_DNA"/>
</dbReference>
<dbReference type="InterPro" id="IPR013424">
    <property type="entry name" value="Ice-binding_C"/>
</dbReference>
<evidence type="ECO:0000256" key="1">
    <source>
        <dbReference type="SAM" id="SignalP"/>
    </source>
</evidence>
<name>A0A1H7GQJ4_9GAMM</name>
<dbReference type="OrthoDB" id="6228933at2"/>
<dbReference type="Pfam" id="PF07589">
    <property type="entry name" value="PEP-CTERM"/>
    <property type="match status" value="1"/>
</dbReference>